<dbReference type="STRING" id="9785.ENSLAFP00000010494"/>
<evidence type="ECO:0000256" key="1">
    <source>
        <dbReference type="ARBA" id="ARBA00004236"/>
    </source>
</evidence>
<keyword evidence="6" id="KW-1015">Disulfide bond</keyword>
<feature type="domain" description="Ig-like" evidence="10">
    <location>
        <begin position="123"/>
        <end position="176"/>
    </location>
</feature>
<evidence type="ECO:0000259" key="10">
    <source>
        <dbReference type="PROSITE" id="PS50835"/>
    </source>
</evidence>
<evidence type="ECO:0000256" key="2">
    <source>
        <dbReference type="ARBA" id="ARBA00022475"/>
    </source>
</evidence>
<evidence type="ECO:0000256" key="9">
    <source>
        <dbReference type="SAM" id="SignalP"/>
    </source>
</evidence>
<dbReference type="eggNOG" id="ENOG502RU1M">
    <property type="taxonomic scope" value="Eukaryota"/>
</dbReference>
<dbReference type="GO" id="GO:0045780">
    <property type="term" value="P:positive regulation of bone resorption"/>
    <property type="evidence" value="ECO:0007669"/>
    <property type="project" value="Ensembl"/>
</dbReference>
<dbReference type="OMA" id="GDNSTQW"/>
<keyword evidence="8" id="KW-1133">Transmembrane helix</keyword>
<keyword evidence="3" id="KW-0390">IgG-binding protein</keyword>
<dbReference type="SMART" id="SM00409">
    <property type="entry name" value="IG"/>
    <property type="match status" value="2"/>
</dbReference>
<feature type="chain" id="PRO_5003455069" description="Ig-like domain-containing protein" evidence="9">
    <location>
        <begin position="25"/>
        <end position="253"/>
    </location>
</feature>
<dbReference type="GO" id="GO:0002468">
    <property type="term" value="P:dendritic cell antigen processing and presentation"/>
    <property type="evidence" value="ECO:0007669"/>
    <property type="project" value="Ensembl"/>
</dbReference>
<keyword evidence="12" id="KW-1185">Reference proteome</keyword>
<dbReference type="GO" id="GO:0071806">
    <property type="term" value="P:protein transmembrane transport"/>
    <property type="evidence" value="ECO:0007669"/>
    <property type="project" value="Ensembl"/>
</dbReference>
<dbReference type="SUPFAM" id="SSF48726">
    <property type="entry name" value="Immunoglobulin"/>
    <property type="match status" value="2"/>
</dbReference>
<dbReference type="Ensembl" id="ENSLAFT00000012552.3">
    <property type="protein sequence ID" value="ENSLAFP00000010494.3"/>
    <property type="gene ID" value="ENSLAFG00000012556.3"/>
</dbReference>
<reference evidence="11" key="2">
    <citation type="submission" date="2025-08" db="UniProtKB">
        <authorList>
            <consortium name="Ensembl"/>
        </authorList>
    </citation>
    <scope>IDENTIFICATION</scope>
    <source>
        <strain evidence="11">Isolate ISIS603380</strain>
    </source>
</reference>
<dbReference type="GO" id="GO:0001788">
    <property type="term" value="P:antibody-dependent cellular cytotoxicity"/>
    <property type="evidence" value="ECO:0007669"/>
    <property type="project" value="TreeGrafter"/>
</dbReference>
<dbReference type="GO" id="GO:0019770">
    <property type="term" value="F:IgG receptor activity"/>
    <property type="evidence" value="ECO:0007669"/>
    <property type="project" value="Ensembl"/>
</dbReference>
<accession>G3T9M2</accession>
<evidence type="ECO:0000313" key="11">
    <source>
        <dbReference type="Ensembl" id="ENSLAFP00000010494.3"/>
    </source>
</evidence>
<dbReference type="GO" id="GO:0140507">
    <property type="term" value="P:granzyme-mediated programmed cell death signaling pathway"/>
    <property type="evidence" value="ECO:0007669"/>
    <property type="project" value="Ensembl"/>
</dbReference>
<feature type="domain" description="Ig-like" evidence="10">
    <location>
        <begin position="27"/>
        <end position="103"/>
    </location>
</feature>
<dbReference type="Proteomes" id="UP000007646">
    <property type="component" value="Unassembled WGS sequence"/>
</dbReference>
<sequence>CGSMWQLLPPTALLLVAVSAGWQSDPPKAVVSLDPPWYRVLERDSVTLKCQGTSILEDNSVQWWHNGSLISSQSSSYLIGMARAKDSGVYRCKTHLTKPSDLVRLEVHVGWVLLQAVQQVFQEGEKIQLQCHSWKDKPLHKVSYFRNGRAKQFSHPNRNFYISNATRNDSGSYFCRGLIGKRNESSTSLNIIVQGPAGPSISPSWHQVFFYLLTGLLFAVDTGLYFFMQRNLRSLMEDWRNHKVKRNQDSQGK</sequence>
<dbReference type="Pfam" id="PF13895">
    <property type="entry name" value="Ig_2"/>
    <property type="match status" value="2"/>
</dbReference>
<dbReference type="GO" id="GO:0160006">
    <property type="term" value="P:Fc receptor-mediated immune complex endocytosis"/>
    <property type="evidence" value="ECO:0007669"/>
    <property type="project" value="Ensembl"/>
</dbReference>
<evidence type="ECO:0000313" key="12">
    <source>
        <dbReference type="Proteomes" id="UP000007646"/>
    </source>
</evidence>
<keyword evidence="8" id="KW-0812">Transmembrane</keyword>
<dbReference type="PROSITE" id="PS50835">
    <property type="entry name" value="IG_LIKE"/>
    <property type="match status" value="2"/>
</dbReference>
<protein>
    <recommendedName>
        <fullName evidence="10">Ig-like domain-containing protein</fullName>
    </recommendedName>
</protein>
<keyword evidence="2" id="KW-1003">Cell membrane</keyword>
<evidence type="ECO:0000256" key="6">
    <source>
        <dbReference type="ARBA" id="ARBA00023157"/>
    </source>
</evidence>
<dbReference type="InterPro" id="IPR013783">
    <property type="entry name" value="Ig-like_fold"/>
</dbReference>
<dbReference type="FunFam" id="2.60.40.10:FF:000217">
    <property type="entry name" value="High affinity immunoglobulin gamma Fc receptor I"/>
    <property type="match status" value="1"/>
</dbReference>
<dbReference type="InParanoid" id="G3T9M2"/>
<name>G3T9M2_LOXAF</name>
<evidence type="ECO:0000256" key="4">
    <source>
        <dbReference type="ARBA" id="ARBA00022729"/>
    </source>
</evidence>
<evidence type="ECO:0000256" key="5">
    <source>
        <dbReference type="ARBA" id="ARBA00023136"/>
    </source>
</evidence>
<keyword evidence="7" id="KW-0325">Glycoprotein</keyword>
<dbReference type="PANTHER" id="PTHR11481">
    <property type="entry name" value="IMMUNOGLOBULIN FC RECEPTOR"/>
    <property type="match status" value="1"/>
</dbReference>
<dbReference type="FunFam" id="2.60.40.10:FF:000356">
    <property type="entry name" value="Low affinity immunoglobulin gamma Fc region receptor III-A"/>
    <property type="match status" value="1"/>
</dbReference>
<proteinExistence type="predicted"/>
<dbReference type="AlphaFoldDB" id="G3T9M2"/>
<dbReference type="InterPro" id="IPR050488">
    <property type="entry name" value="Ig_Fc_receptor"/>
</dbReference>
<feature type="signal peptide" evidence="9">
    <location>
        <begin position="1"/>
        <end position="24"/>
    </location>
</feature>
<dbReference type="InterPro" id="IPR036179">
    <property type="entry name" value="Ig-like_dom_sf"/>
</dbReference>
<dbReference type="GO" id="GO:0017038">
    <property type="term" value="P:protein import"/>
    <property type="evidence" value="ECO:0007669"/>
    <property type="project" value="Ensembl"/>
</dbReference>
<reference evidence="11" key="3">
    <citation type="submission" date="2025-09" db="UniProtKB">
        <authorList>
            <consortium name="Ensembl"/>
        </authorList>
    </citation>
    <scope>IDENTIFICATION</scope>
    <source>
        <strain evidence="11">Isolate ISIS603380</strain>
    </source>
</reference>
<dbReference type="HOGENOM" id="CLU_023383_1_0_1"/>
<feature type="transmembrane region" description="Helical" evidence="8">
    <location>
        <begin position="208"/>
        <end position="227"/>
    </location>
</feature>
<keyword evidence="4 9" id="KW-0732">Signal</keyword>
<dbReference type="InterPro" id="IPR007110">
    <property type="entry name" value="Ig-like_dom"/>
</dbReference>
<evidence type="ECO:0000256" key="7">
    <source>
        <dbReference type="ARBA" id="ARBA00023180"/>
    </source>
</evidence>
<dbReference type="InterPro" id="IPR003599">
    <property type="entry name" value="Ig_sub"/>
</dbReference>
<dbReference type="GO" id="GO:0042119">
    <property type="term" value="P:neutrophil activation"/>
    <property type="evidence" value="ECO:0007669"/>
    <property type="project" value="Ensembl"/>
</dbReference>
<organism evidence="11 12">
    <name type="scientific">Loxodonta africana</name>
    <name type="common">African elephant</name>
    <dbReference type="NCBI Taxonomy" id="9785"/>
    <lineage>
        <taxon>Eukaryota</taxon>
        <taxon>Metazoa</taxon>
        <taxon>Chordata</taxon>
        <taxon>Craniata</taxon>
        <taxon>Vertebrata</taxon>
        <taxon>Euteleostomi</taxon>
        <taxon>Mammalia</taxon>
        <taxon>Eutheria</taxon>
        <taxon>Afrotheria</taxon>
        <taxon>Proboscidea</taxon>
        <taxon>Elephantidae</taxon>
        <taxon>Loxodonta</taxon>
    </lineage>
</organism>
<dbReference type="GO" id="GO:0009897">
    <property type="term" value="C:external side of plasma membrane"/>
    <property type="evidence" value="ECO:0007669"/>
    <property type="project" value="TreeGrafter"/>
</dbReference>
<dbReference type="GO" id="GO:0019767">
    <property type="term" value="F:IgE receptor activity"/>
    <property type="evidence" value="ECO:0007669"/>
    <property type="project" value="Ensembl"/>
</dbReference>
<evidence type="ECO:0000256" key="8">
    <source>
        <dbReference type="SAM" id="Phobius"/>
    </source>
</evidence>
<dbReference type="CDD" id="cd05753">
    <property type="entry name" value="Ig2_FcgammaR_like"/>
    <property type="match status" value="1"/>
</dbReference>
<dbReference type="GO" id="GO:0001913">
    <property type="term" value="P:T cell mediated cytotoxicity"/>
    <property type="evidence" value="ECO:0007669"/>
    <property type="project" value="Ensembl"/>
</dbReference>
<comment type="subcellular location">
    <subcellularLocation>
        <location evidence="1">Cell membrane</location>
    </subcellularLocation>
</comment>
<keyword evidence="5 8" id="KW-0472">Membrane</keyword>
<evidence type="ECO:0000256" key="3">
    <source>
        <dbReference type="ARBA" id="ARBA00022652"/>
    </source>
</evidence>
<dbReference type="GO" id="GO:0019864">
    <property type="term" value="F:IgG binding"/>
    <property type="evidence" value="ECO:0007669"/>
    <property type="project" value="UniProtKB-KW"/>
</dbReference>
<dbReference type="GeneTree" id="ENSGT01050000244808"/>
<dbReference type="FunCoup" id="G3T9M2">
    <property type="interactions" value="56"/>
</dbReference>
<dbReference type="PANTHER" id="PTHR11481:SF103">
    <property type="entry name" value="LOW AFFINITY IMMUNOGLOBULIN GAMMA FC REGION RECEPTOR III-A-RELATED"/>
    <property type="match status" value="1"/>
</dbReference>
<dbReference type="Gene3D" id="2.60.40.10">
    <property type="entry name" value="Immunoglobulins"/>
    <property type="match status" value="2"/>
</dbReference>
<reference evidence="11 12" key="1">
    <citation type="submission" date="2009-06" db="EMBL/GenBank/DDBJ databases">
        <title>The Genome Sequence of Loxodonta africana (African elephant).</title>
        <authorList>
            <person name="Di Palma F."/>
            <person name="Heiman D."/>
            <person name="Young S."/>
            <person name="Johnson J."/>
            <person name="Lander E.S."/>
            <person name="Lindblad-Toh K."/>
        </authorList>
    </citation>
    <scope>NUCLEOTIDE SEQUENCE [LARGE SCALE GENOMIC DNA]</scope>
    <source>
        <strain evidence="11 12">Isolate ISIS603380</strain>
    </source>
</reference>